<organism evidence="1 2">
    <name type="scientific">Paenibacillus lautus</name>
    <name type="common">Bacillus lautus</name>
    <dbReference type="NCBI Taxonomy" id="1401"/>
    <lineage>
        <taxon>Bacteria</taxon>
        <taxon>Bacillati</taxon>
        <taxon>Bacillota</taxon>
        <taxon>Bacilli</taxon>
        <taxon>Bacillales</taxon>
        <taxon>Paenibacillaceae</taxon>
        <taxon>Paenibacillus</taxon>
    </lineage>
</organism>
<evidence type="ECO:0000313" key="1">
    <source>
        <dbReference type="EMBL" id="AYB44203.1"/>
    </source>
</evidence>
<dbReference type="InterPro" id="IPR015813">
    <property type="entry name" value="Pyrv/PenolPyrv_kinase-like_dom"/>
</dbReference>
<dbReference type="CDD" id="cd00377">
    <property type="entry name" value="ICL_PEPM"/>
    <property type="match status" value="1"/>
</dbReference>
<reference evidence="1 2" key="1">
    <citation type="submission" date="2018-09" db="EMBL/GenBank/DDBJ databases">
        <title>Genome Sequence of Paenibacillus lautus Strain E7593-69, Azo Dye-Degrading Bacteria, Isolated from Commercial Tattoo Inks.</title>
        <authorList>
            <person name="Nho S.W."/>
            <person name="Kim S.-J."/>
            <person name="Kweon O."/>
            <person name="Cerniglia C.E."/>
        </authorList>
    </citation>
    <scope>NUCLEOTIDE SEQUENCE [LARGE SCALE GENOMIC DNA]</scope>
    <source>
        <strain evidence="1 2">E7593-69</strain>
    </source>
</reference>
<dbReference type="KEGG" id="plw:D5F53_13250"/>
<dbReference type="PANTHER" id="PTHR42905:SF16">
    <property type="entry name" value="CARBOXYPHOSPHONOENOLPYRUVATE PHOSPHONOMUTASE-LIKE PROTEIN (AFU_ORTHOLOGUE AFUA_5G07230)"/>
    <property type="match status" value="1"/>
</dbReference>
<keyword evidence="2" id="KW-1185">Reference proteome</keyword>
<dbReference type="AlphaFoldDB" id="A0A385TKN0"/>
<dbReference type="Gene3D" id="3.20.20.60">
    <property type="entry name" value="Phosphoenolpyruvate-binding domains"/>
    <property type="match status" value="1"/>
</dbReference>
<dbReference type="PANTHER" id="PTHR42905">
    <property type="entry name" value="PHOSPHOENOLPYRUVATE CARBOXYLASE"/>
    <property type="match status" value="1"/>
</dbReference>
<protein>
    <submittedName>
        <fullName evidence="1">Isocitrate lyase/phosphoenolpyruvate mutase family protein</fullName>
    </submittedName>
</protein>
<dbReference type="Pfam" id="PF13714">
    <property type="entry name" value="PEP_mutase"/>
    <property type="match status" value="1"/>
</dbReference>
<proteinExistence type="predicted"/>
<evidence type="ECO:0000313" key="2">
    <source>
        <dbReference type="Proteomes" id="UP000266552"/>
    </source>
</evidence>
<dbReference type="SUPFAM" id="SSF51621">
    <property type="entry name" value="Phosphoenolpyruvate/pyruvate domain"/>
    <property type="match status" value="1"/>
</dbReference>
<keyword evidence="1" id="KW-0670">Pyruvate</keyword>
<dbReference type="Proteomes" id="UP000266552">
    <property type="component" value="Chromosome"/>
</dbReference>
<dbReference type="GO" id="GO:0016829">
    <property type="term" value="F:lyase activity"/>
    <property type="evidence" value="ECO:0007669"/>
    <property type="project" value="UniProtKB-KW"/>
</dbReference>
<keyword evidence="1" id="KW-0456">Lyase</keyword>
<dbReference type="EMBL" id="CP032412">
    <property type="protein sequence ID" value="AYB44203.1"/>
    <property type="molecule type" value="Genomic_DNA"/>
</dbReference>
<gene>
    <name evidence="1" type="ORF">D5F53_13250</name>
</gene>
<dbReference type="InterPro" id="IPR040442">
    <property type="entry name" value="Pyrv_kinase-like_dom_sf"/>
</dbReference>
<sequence length="273" mass="30193">MDMTKQLEKLAVFKKLHSNFFILPNAWDAASAKTFEKCGFKAIGTTSAGIAVSHGYADRNMPFDRMLDTVRRIVQTVDIPVTVDMEDGYGQTPDEVAESVKQVIKAGATGINIEDSRMDRQAPLLDIPVQQKKIAVIRELGNAMAYPLFINARIDSYWIKSMPPARRLEEAIKRAHAYQEAGADCIFVPGIQDISDIQTLRHEISCPINVLAGPGMPSANELEALGIQRISTGSGPFRAALSLLHRMGQEILEKGTFEHMTSRVLSYDDLSEK</sequence>
<dbReference type="RefSeq" id="WP_119848104.1">
    <property type="nucleotide sequence ID" value="NZ_CP032412.1"/>
</dbReference>
<dbReference type="InterPro" id="IPR039556">
    <property type="entry name" value="ICL/PEPM"/>
</dbReference>
<accession>A0A385TKN0</accession>
<name>A0A385TKN0_PAELA</name>